<feature type="compositionally biased region" description="Polar residues" evidence="2">
    <location>
        <begin position="369"/>
        <end position="389"/>
    </location>
</feature>
<keyword evidence="1" id="KW-0175">Coiled coil</keyword>
<organism evidence="3 4">
    <name type="scientific">Halteria grandinella</name>
    <dbReference type="NCBI Taxonomy" id="5974"/>
    <lineage>
        <taxon>Eukaryota</taxon>
        <taxon>Sar</taxon>
        <taxon>Alveolata</taxon>
        <taxon>Ciliophora</taxon>
        <taxon>Intramacronucleata</taxon>
        <taxon>Spirotrichea</taxon>
        <taxon>Stichotrichia</taxon>
        <taxon>Sporadotrichida</taxon>
        <taxon>Halteriidae</taxon>
        <taxon>Halteria</taxon>
    </lineage>
</organism>
<feature type="coiled-coil region" evidence="1">
    <location>
        <begin position="204"/>
        <end position="231"/>
    </location>
</feature>
<comment type="caution">
    <text evidence="3">The sequence shown here is derived from an EMBL/GenBank/DDBJ whole genome shotgun (WGS) entry which is preliminary data.</text>
</comment>
<protein>
    <submittedName>
        <fullName evidence="3">Uncharacterized protein</fullName>
    </submittedName>
</protein>
<feature type="region of interest" description="Disordered" evidence="2">
    <location>
        <begin position="356"/>
        <end position="421"/>
    </location>
</feature>
<evidence type="ECO:0000256" key="1">
    <source>
        <dbReference type="SAM" id="Coils"/>
    </source>
</evidence>
<evidence type="ECO:0000313" key="3">
    <source>
        <dbReference type="EMBL" id="TNV84811.1"/>
    </source>
</evidence>
<name>A0A8J8NZV1_HALGN</name>
<keyword evidence="4" id="KW-1185">Reference proteome</keyword>
<accession>A0A8J8NZV1</accession>
<dbReference type="AlphaFoldDB" id="A0A8J8NZV1"/>
<feature type="compositionally biased region" description="Basic and acidic residues" evidence="2">
    <location>
        <begin position="390"/>
        <end position="407"/>
    </location>
</feature>
<proteinExistence type="predicted"/>
<reference evidence="3" key="1">
    <citation type="submission" date="2019-06" db="EMBL/GenBank/DDBJ databases">
        <authorList>
            <person name="Zheng W."/>
        </authorList>
    </citation>
    <scope>NUCLEOTIDE SEQUENCE</scope>
    <source>
        <strain evidence="3">QDHG01</strain>
    </source>
</reference>
<dbReference type="Proteomes" id="UP000785679">
    <property type="component" value="Unassembled WGS sequence"/>
</dbReference>
<sequence>MQTFYPPCSCNSRFPAEFYCATTTCPLYHTQYCQNCMSEEKHNHGVTRVFKICQELREKSYALSGCVGQLLFDAQEKVYEYSEIATFFDKANQQAREVDRTLTSEMEKLVILKRNAYFWQEAIDEFVKQGNAPALVQNRMVHESYIADYQSLGYLTYFDKDSLYKMYRNLICNEKAIRNWKDEGMQDSSKDIMLDMLHRVGIEIADNQRKKKEEEAKKRQLIGQNLDANNQALMSQLKAKFDTLYQEIVKTTSEMTNIMKDNQQKHEKIHAMEGQIRVIRERNILKIKLMRQSTMPDEERKELAESQINEAWRETSQSIETSNYVESASEDQQANRQNVVYVSSTTSVAVRPMQKSVELQESHEDLGGSEQNSQSNENMQETGYEGEQNQYKRLETVMRRIDSEKEQVSPQMEGEDEFQQI</sequence>
<gene>
    <name evidence="3" type="ORF">FGO68_gene14000</name>
</gene>
<evidence type="ECO:0000313" key="4">
    <source>
        <dbReference type="Proteomes" id="UP000785679"/>
    </source>
</evidence>
<dbReference type="EMBL" id="RRYP01002399">
    <property type="protein sequence ID" value="TNV84811.1"/>
    <property type="molecule type" value="Genomic_DNA"/>
</dbReference>
<evidence type="ECO:0000256" key="2">
    <source>
        <dbReference type="SAM" id="MobiDB-lite"/>
    </source>
</evidence>